<keyword evidence="4" id="KW-1185">Reference proteome</keyword>
<dbReference type="EMBL" id="FMUH01000001">
    <property type="protein sequence ID" value="SCX37979.1"/>
    <property type="molecule type" value="Genomic_DNA"/>
</dbReference>
<dbReference type="Proteomes" id="UP000198981">
    <property type="component" value="Unassembled WGS sequence"/>
</dbReference>
<name>A0A1G4X9S8_9ACTN</name>
<feature type="domain" description="Helix-turn-helix" evidence="2">
    <location>
        <begin position="88"/>
        <end position="134"/>
    </location>
</feature>
<reference evidence="4" key="1">
    <citation type="submission" date="2016-10" db="EMBL/GenBank/DDBJ databases">
        <authorList>
            <person name="Varghese N."/>
            <person name="Submissions S."/>
        </authorList>
    </citation>
    <scope>NUCLEOTIDE SEQUENCE [LARGE SCALE GENOMIC DNA]</scope>
    <source>
        <strain evidence="4">DSM 45722</strain>
    </source>
</reference>
<dbReference type="OrthoDB" id="5125471at2"/>
<evidence type="ECO:0000313" key="4">
    <source>
        <dbReference type="Proteomes" id="UP000198981"/>
    </source>
</evidence>
<feature type="compositionally biased region" description="Polar residues" evidence="1">
    <location>
        <begin position="84"/>
        <end position="93"/>
    </location>
</feature>
<dbReference type="STRING" id="1960309.SAMN03159343_0257"/>
<protein>
    <submittedName>
        <fullName evidence="3">Helix-turn-helix domain-containing protein</fullName>
    </submittedName>
</protein>
<dbReference type="AlphaFoldDB" id="A0A1G4X9S8"/>
<evidence type="ECO:0000256" key="1">
    <source>
        <dbReference type="SAM" id="MobiDB-lite"/>
    </source>
</evidence>
<dbReference type="Pfam" id="PF12728">
    <property type="entry name" value="HTH_17"/>
    <property type="match status" value="1"/>
</dbReference>
<feature type="region of interest" description="Disordered" evidence="1">
    <location>
        <begin position="70"/>
        <end position="93"/>
    </location>
</feature>
<evidence type="ECO:0000259" key="2">
    <source>
        <dbReference type="Pfam" id="PF12728"/>
    </source>
</evidence>
<sequence length="142" mass="15691">MSADLPVRPPQHYVHGLGAGSFVIVPGRVAAWLTSRANLTDLRVAHRGADPEVDNVLLAIATSGAIWLDSATGSAPGKREEQAPPSQWMTTSDVADRLNMTVRGVRVAIETGRLRAERQHGRWFVTREEFEHFKTVRRQRAA</sequence>
<dbReference type="InterPro" id="IPR041657">
    <property type="entry name" value="HTH_17"/>
</dbReference>
<evidence type="ECO:0000313" key="3">
    <source>
        <dbReference type="EMBL" id="SCX37979.1"/>
    </source>
</evidence>
<organism evidence="3 4">
    <name type="scientific">Klenkia marina</name>
    <dbReference type="NCBI Taxonomy" id="1960309"/>
    <lineage>
        <taxon>Bacteria</taxon>
        <taxon>Bacillati</taxon>
        <taxon>Actinomycetota</taxon>
        <taxon>Actinomycetes</taxon>
        <taxon>Geodermatophilales</taxon>
        <taxon>Geodermatophilaceae</taxon>
        <taxon>Klenkia</taxon>
    </lineage>
</organism>
<gene>
    <name evidence="3" type="ORF">SAMN03159343_0257</name>
</gene>
<proteinExistence type="predicted"/>
<accession>A0A1G4X9S8</accession>